<gene>
    <name evidence="7" type="primary">rimI</name>
    <name evidence="7" type="ORF">KVH43_07330</name>
</gene>
<dbReference type="Pfam" id="PF00583">
    <property type="entry name" value="Acetyltransf_1"/>
    <property type="match status" value="1"/>
</dbReference>
<comment type="function">
    <text evidence="5">Acetylates the N-terminal alanine of ribosomal protein bS18.</text>
</comment>
<keyword evidence="7" id="KW-0687">Ribonucleoprotein</keyword>
<protein>
    <recommendedName>
        <fullName evidence="5">[Ribosomal protein bS18]-alanine N-acetyltransferase</fullName>
        <ecNumber evidence="5">2.3.1.266</ecNumber>
    </recommendedName>
</protein>
<proteinExistence type="inferred from homology"/>
<evidence type="ECO:0000256" key="4">
    <source>
        <dbReference type="ARBA" id="ARBA00023315"/>
    </source>
</evidence>
<dbReference type="NCBIfam" id="TIGR01575">
    <property type="entry name" value="rimI"/>
    <property type="match status" value="1"/>
</dbReference>
<sequence>MVKVRSMTLEDVDDVFEIEKSSFPIPWSVEAFTAEIEHNEKARYVVLEKEEKVIGYGGFWKILDEGHITNIAVHPSVRGKGYGNLIVEGLLKIAKREEIKEMTLEVRVSNKVAQRLYEKYGFKACGIRPKYYQDNGEDAVIMWRSEKHSEEKI</sequence>
<evidence type="ECO:0000256" key="5">
    <source>
        <dbReference type="RuleBase" id="RU363094"/>
    </source>
</evidence>
<organism evidence="7 8">
    <name type="scientific">Crassaminicella indica</name>
    <dbReference type="NCBI Taxonomy" id="2855394"/>
    <lineage>
        <taxon>Bacteria</taxon>
        <taxon>Bacillati</taxon>
        <taxon>Bacillota</taxon>
        <taxon>Clostridia</taxon>
        <taxon>Eubacteriales</taxon>
        <taxon>Clostridiaceae</taxon>
        <taxon>Crassaminicella</taxon>
    </lineage>
</organism>
<evidence type="ECO:0000313" key="7">
    <source>
        <dbReference type="EMBL" id="QXM05208.1"/>
    </source>
</evidence>
<dbReference type="PROSITE" id="PS51186">
    <property type="entry name" value="GNAT"/>
    <property type="match status" value="1"/>
</dbReference>
<reference evidence="7" key="1">
    <citation type="submission" date="2021-07" db="EMBL/GenBank/DDBJ databases">
        <title>Complete genome sequence of Crassaminicella sp. 143-21, isolated from a deep-sea hydrothermal vent.</title>
        <authorList>
            <person name="Li X."/>
        </authorList>
    </citation>
    <scope>NUCLEOTIDE SEQUENCE</scope>
    <source>
        <strain evidence="7">143-21</strain>
    </source>
</reference>
<dbReference type="EMBL" id="CP078093">
    <property type="protein sequence ID" value="QXM05208.1"/>
    <property type="molecule type" value="Genomic_DNA"/>
</dbReference>
<comment type="catalytic activity">
    <reaction evidence="5">
        <text>N-terminal L-alanyl-[ribosomal protein bS18] + acetyl-CoA = N-terminal N(alpha)-acetyl-L-alanyl-[ribosomal protein bS18] + CoA + H(+)</text>
        <dbReference type="Rhea" id="RHEA:43756"/>
        <dbReference type="Rhea" id="RHEA-COMP:10676"/>
        <dbReference type="Rhea" id="RHEA-COMP:10677"/>
        <dbReference type="ChEBI" id="CHEBI:15378"/>
        <dbReference type="ChEBI" id="CHEBI:57287"/>
        <dbReference type="ChEBI" id="CHEBI:57288"/>
        <dbReference type="ChEBI" id="CHEBI:64718"/>
        <dbReference type="ChEBI" id="CHEBI:83683"/>
        <dbReference type="EC" id="2.3.1.266"/>
    </reaction>
</comment>
<feature type="domain" description="N-acetyltransferase" evidence="6">
    <location>
        <begin position="2"/>
        <end position="147"/>
    </location>
</feature>
<evidence type="ECO:0000313" key="8">
    <source>
        <dbReference type="Proteomes" id="UP000886818"/>
    </source>
</evidence>
<keyword evidence="2 5" id="KW-0963">Cytoplasm</keyword>
<dbReference type="RefSeq" id="WP_218281908.1">
    <property type="nucleotide sequence ID" value="NZ_CP078093.1"/>
</dbReference>
<keyword evidence="4" id="KW-0012">Acyltransferase</keyword>
<dbReference type="InterPro" id="IPR050680">
    <property type="entry name" value="YpeA/RimI_acetyltransf"/>
</dbReference>
<evidence type="ECO:0000256" key="3">
    <source>
        <dbReference type="ARBA" id="ARBA00022679"/>
    </source>
</evidence>
<dbReference type="PANTHER" id="PTHR43420">
    <property type="entry name" value="ACETYLTRANSFERASE"/>
    <property type="match status" value="1"/>
</dbReference>
<dbReference type="EC" id="2.3.1.266" evidence="5"/>
<dbReference type="GO" id="GO:0005840">
    <property type="term" value="C:ribosome"/>
    <property type="evidence" value="ECO:0007669"/>
    <property type="project" value="UniProtKB-KW"/>
</dbReference>
<dbReference type="PANTHER" id="PTHR43420:SF44">
    <property type="entry name" value="ACETYLTRANSFERASE YPEA"/>
    <property type="match status" value="1"/>
</dbReference>
<evidence type="ECO:0000259" key="6">
    <source>
        <dbReference type="PROSITE" id="PS51186"/>
    </source>
</evidence>
<evidence type="ECO:0000256" key="2">
    <source>
        <dbReference type="ARBA" id="ARBA00022490"/>
    </source>
</evidence>
<dbReference type="InterPro" id="IPR000182">
    <property type="entry name" value="GNAT_dom"/>
</dbReference>
<keyword evidence="3" id="KW-0808">Transferase</keyword>
<dbReference type="CDD" id="cd04301">
    <property type="entry name" value="NAT_SF"/>
    <property type="match status" value="1"/>
</dbReference>
<keyword evidence="7" id="KW-0689">Ribosomal protein</keyword>
<keyword evidence="8" id="KW-1185">Reference proteome</keyword>
<accession>A0ABX8R863</accession>
<evidence type="ECO:0000256" key="1">
    <source>
        <dbReference type="ARBA" id="ARBA00005395"/>
    </source>
</evidence>
<dbReference type="InterPro" id="IPR006464">
    <property type="entry name" value="AcTrfase_RimI/Ard1"/>
</dbReference>
<comment type="similarity">
    <text evidence="1 5">Belongs to the acetyltransferase family. RimI subfamily.</text>
</comment>
<comment type="subcellular location">
    <subcellularLocation>
        <location evidence="5">Cytoplasm</location>
    </subcellularLocation>
</comment>
<dbReference type="Proteomes" id="UP000886818">
    <property type="component" value="Chromosome"/>
</dbReference>
<name>A0ABX8R863_9CLOT</name>